<organism evidence="4 5">
    <name type="scientific">Paenibacillus lutimineralis</name>
    <dbReference type="NCBI Taxonomy" id="2707005"/>
    <lineage>
        <taxon>Bacteria</taxon>
        <taxon>Bacillati</taxon>
        <taxon>Bacillota</taxon>
        <taxon>Bacilli</taxon>
        <taxon>Bacillales</taxon>
        <taxon>Paenibacillaceae</taxon>
        <taxon>Paenibacillus</taxon>
    </lineage>
</organism>
<dbReference type="Proteomes" id="UP000270678">
    <property type="component" value="Chromosome"/>
</dbReference>
<evidence type="ECO:0000256" key="2">
    <source>
        <dbReference type="SAM" id="Phobius"/>
    </source>
</evidence>
<dbReference type="OrthoDB" id="9804312at2"/>
<keyword evidence="2" id="KW-1133">Transmembrane helix</keyword>
<evidence type="ECO:0000313" key="5">
    <source>
        <dbReference type="Proteomes" id="UP000270678"/>
    </source>
</evidence>
<dbReference type="SUPFAM" id="SSF47413">
    <property type="entry name" value="lambda repressor-like DNA-binding domains"/>
    <property type="match status" value="1"/>
</dbReference>
<evidence type="ECO:0000256" key="1">
    <source>
        <dbReference type="ARBA" id="ARBA00023125"/>
    </source>
</evidence>
<evidence type="ECO:0000313" key="4">
    <source>
        <dbReference type="EMBL" id="AZS18140.1"/>
    </source>
</evidence>
<proteinExistence type="predicted"/>
<dbReference type="AlphaFoldDB" id="A0A3S9V6G3"/>
<feature type="transmembrane region" description="Helical" evidence="2">
    <location>
        <begin position="161"/>
        <end position="185"/>
    </location>
</feature>
<feature type="transmembrane region" description="Helical" evidence="2">
    <location>
        <begin position="192"/>
        <end position="216"/>
    </location>
</feature>
<dbReference type="Gene3D" id="1.10.260.40">
    <property type="entry name" value="lambda repressor-like DNA-binding domains"/>
    <property type="match status" value="1"/>
</dbReference>
<evidence type="ECO:0000259" key="3">
    <source>
        <dbReference type="PROSITE" id="PS50943"/>
    </source>
</evidence>
<keyword evidence="1" id="KW-0238">DNA-binding</keyword>
<sequence>MDFADKLQSYRKQRGMSQENLAEAIGVSRQAVSKWESGQSYPEMEKMIALSELFQVSIDHLVKGVPVDSGIQGTSATPLHKSVPEEDPSSSMLIVRKYSYHYEYKSKTTLYGVPLVHINYGRGEIHVAKGIIAVGNIAIGVLSLGLIALGGISIGALSAGLISLAALSFGLLLAIGGGAIGAIAIGGLAIGIYAIGGLALGMFSLGGAAIASWVAIGGYASGHIAIGDSVRGAYTLIAQDGQLSNIYADEVRSLIYQEYPGLWRTIVESLVWMFR</sequence>
<dbReference type="Pfam" id="PF01381">
    <property type="entry name" value="HTH_3"/>
    <property type="match status" value="1"/>
</dbReference>
<feature type="domain" description="HTH cro/C1-type" evidence="3">
    <location>
        <begin position="7"/>
        <end position="61"/>
    </location>
</feature>
<dbReference type="KEGG" id="plut:EI981_05005"/>
<dbReference type="SMART" id="SM00530">
    <property type="entry name" value="HTH_XRE"/>
    <property type="match status" value="1"/>
</dbReference>
<protein>
    <submittedName>
        <fullName evidence="4">Helix-turn-helix domain-containing protein</fullName>
    </submittedName>
</protein>
<keyword evidence="2" id="KW-0812">Transmembrane</keyword>
<reference evidence="5" key="1">
    <citation type="submission" date="2018-12" db="EMBL/GenBank/DDBJ databases">
        <title>Complete genome sequence of Paenibacillus sp. MBLB1234.</title>
        <authorList>
            <person name="Nam Y.-D."/>
            <person name="Kang J."/>
            <person name="Chung W.-H."/>
            <person name="Park Y.S."/>
        </authorList>
    </citation>
    <scope>NUCLEOTIDE SEQUENCE [LARGE SCALE GENOMIC DNA]</scope>
    <source>
        <strain evidence="5">MBLB1234</strain>
    </source>
</reference>
<gene>
    <name evidence="4" type="ORF">EI981_05005</name>
</gene>
<dbReference type="PROSITE" id="PS50943">
    <property type="entry name" value="HTH_CROC1"/>
    <property type="match status" value="1"/>
</dbReference>
<dbReference type="PANTHER" id="PTHR46558">
    <property type="entry name" value="TRACRIPTIONAL REGULATORY PROTEIN-RELATED-RELATED"/>
    <property type="match status" value="1"/>
</dbReference>
<name>A0A3S9V6G3_9BACL</name>
<keyword evidence="5" id="KW-1185">Reference proteome</keyword>
<dbReference type="InterPro" id="IPR010982">
    <property type="entry name" value="Lambda_DNA-bd_dom_sf"/>
</dbReference>
<dbReference type="PANTHER" id="PTHR46558:SF13">
    <property type="entry name" value="HTH-TYPE TRANSCRIPTIONAL REGULATOR IMMR"/>
    <property type="match status" value="1"/>
</dbReference>
<feature type="transmembrane region" description="Helical" evidence="2">
    <location>
        <begin position="131"/>
        <end position="155"/>
    </location>
</feature>
<dbReference type="RefSeq" id="WP_127004368.1">
    <property type="nucleotide sequence ID" value="NZ_CP034346.1"/>
</dbReference>
<dbReference type="InterPro" id="IPR001387">
    <property type="entry name" value="Cro/C1-type_HTH"/>
</dbReference>
<accession>A0A3S9V6G3</accession>
<dbReference type="EMBL" id="CP034346">
    <property type="protein sequence ID" value="AZS18140.1"/>
    <property type="molecule type" value="Genomic_DNA"/>
</dbReference>
<dbReference type="CDD" id="cd00093">
    <property type="entry name" value="HTH_XRE"/>
    <property type="match status" value="1"/>
</dbReference>
<keyword evidence="2" id="KW-0472">Membrane</keyword>
<dbReference type="GO" id="GO:0003677">
    <property type="term" value="F:DNA binding"/>
    <property type="evidence" value="ECO:0007669"/>
    <property type="project" value="UniProtKB-KW"/>
</dbReference>